<dbReference type="PANTHER" id="PTHR11575:SF24">
    <property type="entry name" value="5'-NUCLEOTIDASE"/>
    <property type="match status" value="1"/>
</dbReference>
<dbReference type="GO" id="GO:0000166">
    <property type="term" value="F:nucleotide binding"/>
    <property type="evidence" value="ECO:0007669"/>
    <property type="project" value="UniProtKB-KW"/>
</dbReference>
<evidence type="ECO:0000256" key="1">
    <source>
        <dbReference type="ARBA" id="ARBA00022729"/>
    </source>
</evidence>
<evidence type="ECO:0000313" key="5">
    <source>
        <dbReference type="EMBL" id="MSR91526.1"/>
    </source>
</evidence>
<dbReference type="Proteomes" id="UP000460287">
    <property type="component" value="Unassembled WGS sequence"/>
</dbReference>
<evidence type="ECO:0000259" key="3">
    <source>
        <dbReference type="Pfam" id="PF00149"/>
    </source>
</evidence>
<dbReference type="PRINTS" id="PR01607">
    <property type="entry name" value="APYRASEFAMLY"/>
</dbReference>
<keyword evidence="2" id="KW-0378">Hydrolase</keyword>
<dbReference type="GO" id="GO:0016787">
    <property type="term" value="F:hydrolase activity"/>
    <property type="evidence" value="ECO:0007669"/>
    <property type="project" value="UniProtKB-KW"/>
</dbReference>
<evidence type="ECO:0000259" key="4">
    <source>
        <dbReference type="Pfam" id="PF02872"/>
    </source>
</evidence>
<dbReference type="SUPFAM" id="SSF55816">
    <property type="entry name" value="5'-nucleotidase (syn. UDP-sugar hydrolase), C-terminal domain"/>
    <property type="match status" value="1"/>
</dbReference>
<accession>A0A7X2MYN6</accession>
<sequence length="457" mass="51704">MRFTILHTNDVHSRFENFARISTKIKKMRDGNTLVLDAGDFHDFMDLMLQGTDGQAGAKLLKEAGYDALAIGNNEMFEGVDKMHSMTSSTDLPFLSCNLVKKDGSYLKYVKRSVILEKSGARFLVIGASPDFKEFLDLMDMGTLPYKKAIQKEIDDNKGKYDVCILLSHLGLREDEELLEVVKGIDIVIDGHSHVLMDKPHVVKDIKLHMSGCYGEYLGVVSFEYDGQVHDVTAENIKVKDEEMDENILEIISTNRKKAIETLSTPLYSIDRDLYHDVVEENPMTNFLADALRNLLKTDLGIINSGVLNGGIRKGEVSMKKLIEICPSPLNPTYMEVQGKDIKEALNMSLDHDLCYKDGRGAGFRGKYLGRLHVSGAVIEHDGKSVKRVLINGKEIEDEKYYTIATSDYLERGTGYTPLGENRNVRYDIDFLRITLKKYLCRKEFVDNAFIDRWIIS</sequence>
<comment type="similarity">
    <text evidence="2">Belongs to the 5'-nucleotidase family.</text>
</comment>
<feature type="domain" description="5'-Nucleotidase C-terminal" evidence="4">
    <location>
        <begin position="271"/>
        <end position="416"/>
    </location>
</feature>
<feature type="domain" description="Calcineurin-like phosphoesterase" evidence="3">
    <location>
        <begin position="3"/>
        <end position="195"/>
    </location>
</feature>
<evidence type="ECO:0000313" key="6">
    <source>
        <dbReference type="Proteomes" id="UP000460287"/>
    </source>
</evidence>
<keyword evidence="2" id="KW-0547">Nucleotide-binding</keyword>
<name>A0A7X2MYN6_9CLOT</name>
<dbReference type="Gene3D" id="3.60.21.10">
    <property type="match status" value="1"/>
</dbReference>
<dbReference type="InterPro" id="IPR029052">
    <property type="entry name" value="Metallo-depent_PP-like"/>
</dbReference>
<dbReference type="SUPFAM" id="SSF56300">
    <property type="entry name" value="Metallo-dependent phosphatases"/>
    <property type="match status" value="1"/>
</dbReference>
<dbReference type="EMBL" id="VULX01000011">
    <property type="protein sequence ID" value="MSR91526.1"/>
    <property type="molecule type" value="Genomic_DNA"/>
</dbReference>
<comment type="caution">
    <text evidence="5">The sequence shown here is derived from an EMBL/GenBank/DDBJ whole genome shotgun (WGS) entry which is preliminary data.</text>
</comment>
<dbReference type="Gene3D" id="3.90.780.10">
    <property type="entry name" value="5'-Nucleotidase, C-terminal domain"/>
    <property type="match status" value="1"/>
</dbReference>
<dbReference type="InterPro" id="IPR036907">
    <property type="entry name" value="5'-Nucleotdase_C_sf"/>
</dbReference>
<dbReference type="GO" id="GO:0009166">
    <property type="term" value="P:nucleotide catabolic process"/>
    <property type="evidence" value="ECO:0007669"/>
    <property type="project" value="InterPro"/>
</dbReference>
<dbReference type="PANTHER" id="PTHR11575">
    <property type="entry name" value="5'-NUCLEOTIDASE-RELATED"/>
    <property type="match status" value="1"/>
</dbReference>
<keyword evidence="6" id="KW-1185">Reference proteome</keyword>
<dbReference type="Pfam" id="PF00149">
    <property type="entry name" value="Metallophos"/>
    <property type="match status" value="1"/>
</dbReference>
<dbReference type="InterPro" id="IPR004843">
    <property type="entry name" value="Calcineurin-like_PHP"/>
</dbReference>
<dbReference type="Pfam" id="PF02872">
    <property type="entry name" value="5_nucleotid_C"/>
    <property type="match status" value="1"/>
</dbReference>
<reference evidence="5 6" key="1">
    <citation type="submission" date="2019-08" db="EMBL/GenBank/DDBJ databases">
        <title>In-depth cultivation of the pig gut microbiome towards novel bacterial diversity and tailored functional studies.</title>
        <authorList>
            <person name="Wylensek D."/>
            <person name="Hitch T.C.A."/>
            <person name="Clavel T."/>
        </authorList>
    </citation>
    <scope>NUCLEOTIDE SEQUENCE [LARGE SCALE GENOMIC DNA]</scope>
    <source>
        <strain evidence="5 6">WCA-383-APC-5B</strain>
    </source>
</reference>
<dbReference type="InterPro" id="IPR006179">
    <property type="entry name" value="5_nucleotidase/apyrase"/>
</dbReference>
<dbReference type="RefSeq" id="WP_154531414.1">
    <property type="nucleotide sequence ID" value="NZ_VULX01000011.1"/>
</dbReference>
<organism evidence="5 6">
    <name type="scientific">Inconstantimicrobium porci</name>
    <dbReference type="NCBI Taxonomy" id="2652291"/>
    <lineage>
        <taxon>Bacteria</taxon>
        <taxon>Bacillati</taxon>
        <taxon>Bacillota</taxon>
        <taxon>Clostridia</taxon>
        <taxon>Eubacteriales</taxon>
        <taxon>Clostridiaceae</taxon>
        <taxon>Inconstantimicrobium</taxon>
    </lineage>
</organism>
<protein>
    <submittedName>
        <fullName evidence="5">Bifunctional metallophosphatase/5'-nucleotidase</fullName>
    </submittedName>
</protein>
<gene>
    <name evidence="5" type="ORF">FYJ33_08915</name>
</gene>
<proteinExistence type="inferred from homology"/>
<dbReference type="InterPro" id="IPR008334">
    <property type="entry name" value="5'-Nucleotdase_C"/>
</dbReference>
<keyword evidence="1" id="KW-0732">Signal</keyword>
<dbReference type="AlphaFoldDB" id="A0A7X2MYN6"/>
<evidence type="ECO:0000256" key="2">
    <source>
        <dbReference type="RuleBase" id="RU362119"/>
    </source>
</evidence>